<organism evidence="1 2">
    <name type="scientific">Ophiocordyceps sinensis</name>
    <dbReference type="NCBI Taxonomy" id="72228"/>
    <lineage>
        <taxon>Eukaryota</taxon>
        <taxon>Fungi</taxon>
        <taxon>Dikarya</taxon>
        <taxon>Ascomycota</taxon>
        <taxon>Pezizomycotina</taxon>
        <taxon>Sordariomycetes</taxon>
        <taxon>Hypocreomycetidae</taxon>
        <taxon>Hypocreales</taxon>
        <taxon>Ophiocordycipitaceae</taxon>
        <taxon>Ophiocordyceps</taxon>
    </lineage>
</organism>
<reference evidence="1 2" key="1">
    <citation type="journal article" date="2020" name="Genome Biol. Evol.">
        <title>A new high-quality draft genome assembly of the Chinese cordyceps Ophiocordyceps sinensis.</title>
        <authorList>
            <person name="Shu R."/>
            <person name="Zhang J."/>
            <person name="Meng Q."/>
            <person name="Zhang H."/>
            <person name="Zhou G."/>
            <person name="Li M."/>
            <person name="Wu P."/>
            <person name="Zhao Y."/>
            <person name="Chen C."/>
            <person name="Qin Q."/>
        </authorList>
    </citation>
    <scope>NUCLEOTIDE SEQUENCE [LARGE SCALE GENOMIC DNA]</scope>
    <source>
        <strain evidence="1 2">IOZ07</strain>
    </source>
</reference>
<dbReference type="Proteomes" id="UP000557566">
    <property type="component" value="Unassembled WGS sequence"/>
</dbReference>
<dbReference type="EMBL" id="JAAVMX010000003">
    <property type="protein sequence ID" value="KAF4511239.1"/>
    <property type="molecule type" value="Genomic_DNA"/>
</dbReference>
<comment type="caution">
    <text evidence="1">The sequence shown here is derived from an EMBL/GenBank/DDBJ whole genome shotgun (WGS) entry which is preliminary data.</text>
</comment>
<dbReference type="AlphaFoldDB" id="A0A8H4PVH2"/>
<evidence type="ECO:0000313" key="1">
    <source>
        <dbReference type="EMBL" id="KAF4511239.1"/>
    </source>
</evidence>
<proteinExistence type="predicted"/>
<evidence type="ECO:0000313" key="2">
    <source>
        <dbReference type="Proteomes" id="UP000557566"/>
    </source>
</evidence>
<name>A0A8H4PVH2_9HYPO</name>
<gene>
    <name evidence="1" type="ORF">G6O67_003056</name>
</gene>
<keyword evidence="2" id="KW-1185">Reference proteome</keyword>
<sequence length="140" mass="16408">MRIYFNIRKNFDTLRKPDAPDADSTIPWLVEAPLCAKRTMSHDLALDAYREHLEELGLSTVQPLARSILPDRVRPLALCLEGARRHSWFREDCTRWPYYFIYGVCSDKRNLMQWTEEQIEASTTRLFLSDLETMDAKAPE</sequence>
<accession>A0A8H4PVH2</accession>
<protein>
    <submittedName>
        <fullName evidence="1">Uncharacterized protein</fullName>
    </submittedName>
</protein>